<dbReference type="InterPro" id="IPR012338">
    <property type="entry name" value="Beta-lactam/transpept-like"/>
</dbReference>
<sequence>MDIHETKRKNQNEAPNSKVAPTNQIDETTMNSRSPLKGTKENFKYSSSSPTLAEPLFEIEKGASSSGSSTLSHSASNPSFVSSSPPQQRQKSTMEKTNEMYQLKNYNDVAEALTLFQNDELVVEPGNFYYSTHGFTLLSAVMEKVAGQPFKTQLLNFFREIGMNHSYVDENQPIISKRCRYYEFDKVKQKLVNAPEVNNSYKLAGGGILSNVRDLLLFANAILYSYKYSDDLKMPKGLLKSSTIKSMWQYNLTKNYKKQKSYYGLGWRIVPSSKTIGGNTECFKRSGCYLHTGSAVGANSILLIKPYPDDTSNAYGSCIVILVNRSSFAESLEDLAFDILETLEFDSSIIRRGYFFI</sequence>
<dbReference type="GO" id="GO:0008233">
    <property type="term" value="F:peptidase activity"/>
    <property type="evidence" value="ECO:0007669"/>
    <property type="project" value="TreeGrafter"/>
</dbReference>
<dbReference type="Proteomes" id="UP000274756">
    <property type="component" value="Unassembled WGS sequence"/>
</dbReference>
<organism evidence="3 4">
    <name type="scientific">Dracunculus medinensis</name>
    <name type="common">Guinea worm</name>
    <dbReference type="NCBI Taxonomy" id="318479"/>
    <lineage>
        <taxon>Eukaryota</taxon>
        <taxon>Metazoa</taxon>
        <taxon>Ecdysozoa</taxon>
        <taxon>Nematoda</taxon>
        <taxon>Chromadorea</taxon>
        <taxon>Rhabditida</taxon>
        <taxon>Spirurina</taxon>
        <taxon>Dracunculoidea</taxon>
        <taxon>Dracunculidae</taxon>
        <taxon>Dracunculus</taxon>
    </lineage>
</organism>
<proteinExistence type="predicted"/>
<feature type="compositionally biased region" description="Basic and acidic residues" evidence="1">
    <location>
        <begin position="1"/>
        <end position="11"/>
    </location>
</feature>
<dbReference type="OrthoDB" id="5946976at2759"/>
<reference evidence="3 4" key="1">
    <citation type="submission" date="2018-11" db="EMBL/GenBank/DDBJ databases">
        <authorList>
            <consortium name="Pathogen Informatics"/>
        </authorList>
    </citation>
    <scope>NUCLEOTIDE SEQUENCE [LARGE SCALE GENOMIC DNA]</scope>
</reference>
<dbReference type="Pfam" id="PF00144">
    <property type="entry name" value="Beta-lactamase"/>
    <property type="match status" value="1"/>
</dbReference>
<dbReference type="EMBL" id="UYYG01001160">
    <property type="protein sequence ID" value="VDN57383.1"/>
    <property type="molecule type" value="Genomic_DNA"/>
</dbReference>
<dbReference type="STRING" id="318479.A0A3P7Q1U5"/>
<dbReference type="GO" id="GO:0019216">
    <property type="term" value="P:regulation of lipid metabolic process"/>
    <property type="evidence" value="ECO:0007669"/>
    <property type="project" value="TreeGrafter"/>
</dbReference>
<feature type="domain" description="Beta-lactamase-related" evidence="2">
    <location>
        <begin position="99"/>
        <end position="342"/>
    </location>
</feature>
<dbReference type="Gene3D" id="3.40.710.10">
    <property type="entry name" value="DD-peptidase/beta-lactamase superfamily"/>
    <property type="match status" value="1"/>
</dbReference>
<feature type="region of interest" description="Disordered" evidence="1">
    <location>
        <begin position="1"/>
        <end position="96"/>
    </location>
</feature>
<dbReference type="InterPro" id="IPR052794">
    <property type="entry name" value="Mito_Ser_Protease_LACTB"/>
</dbReference>
<dbReference type="AlphaFoldDB" id="A0A3P7Q1U5"/>
<feature type="compositionally biased region" description="Low complexity" evidence="1">
    <location>
        <begin position="64"/>
        <end position="86"/>
    </location>
</feature>
<evidence type="ECO:0000313" key="4">
    <source>
        <dbReference type="Proteomes" id="UP000274756"/>
    </source>
</evidence>
<dbReference type="GO" id="GO:0006508">
    <property type="term" value="P:proteolysis"/>
    <property type="evidence" value="ECO:0007669"/>
    <property type="project" value="TreeGrafter"/>
</dbReference>
<evidence type="ECO:0000256" key="1">
    <source>
        <dbReference type="SAM" id="MobiDB-lite"/>
    </source>
</evidence>
<evidence type="ECO:0000259" key="2">
    <source>
        <dbReference type="Pfam" id="PF00144"/>
    </source>
</evidence>
<gene>
    <name evidence="3" type="ORF">DME_LOCUS7356</name>
</gene>
<protein>
    <recommendedName>
        <fullName evidence="2">Beta-lactamase-related domain-containing protein</fullName>
    </recommendedName>
</protein>
<dbReference type="InterPro" id="IPR001466">
    <property type="entry name" value="Beta-lactam-related"/>
</dbReference>
<dbReference type="GO" id="GO:0005739">
    <property type="term" value="C:mitochondrion"/>
    <property type="evidence" value="ECO:0007669"/>
    <property type="project" value="TreeGrafter"/>
</dbReference>
<dbReference type="PANTHER" id="PTHR46520:SF1">
    <property type="entry name" value="SERINE BETA-LACTAMASE-LIKE PROTEIN LACTB, MITOCHONDRIAL"/>
    <property type="match status" value="1"/>
</dbReference>
<evidence type="ECO:0000313" key="3">
    <source>
        <dbReference type="EMBL" id="VDN57383.1"/>
    </source>
</evidence>
<accession>A0A3P7Q1U5</accession>
<name>A0A3P7Q1U5_DRAME</name>
<feature type="compositionally biased region" description="Polar residues" evidence="1">
    <location>
        <begin position="12"/>
        <end position="34"/>
    </location>
</feature>
<dbReference type="SUPFAM" id="SSF56601">
    <property type="entry name" value="beta-lactamase/transpeptidase-like"/>
    <property type="match status" value="1"/>
</dbReference>
<dbReference type="PANTHER" id="PTHR46520">
    <property type="entry name" value="SERINE BETA-LACTAMASE-LIKE PROTEIN LACTB, MITOCHONDRIAL"/>
    <property type="match status" value="1"/>
</dbReference>
<keyword evidence="4" id="KW-1185">Reference proteome</keyword>